<evidence type="ECO:0000313" key="1">
    <source>
        <dbReference type="Proteomes" id="UP001732780"/>
    </source>
</evidence>
<accession>A0AC58NMD1</accession>
<gene>
    <name evidence="2" type="primary">KRT40</name>
</gene>
<protein>
    <submittedName>
        <fullName evidence="2">Keratin, type I cytoskeletal 40 isoform X1</fullName>
    </submittedName>
</protein>
<name>A0AC58NMD1_CAMBA</name>
<dbReference type="Proteomes" id="UP001732780">
    <property type="component" value="Chromosome 16"/>
</dbReference>
<evidence type="ECO:0000313" key="2">
    <source>
        <dbReference type="RefSeq" id="XP_074198935.1"/>
    </source>
</evidence>
<proteinExistence type="predicted"/>
<keyword evidence="1" id="KW-1185">Reference proteome</keyword>
<sequence length="432" mass="48797">MTSDCSPTCCSSESGAKSSDGAFASTCSMETTCLPSACAPSRCQTPSFLSCSCLPARCLTPCCFAGSCNDPCLARNCVWCEEGAFNSHEKETMQFLNDRLANYLEKVRGLEELNAELERRIREQREEDVPLVCPDYQCYFDTIEDLQQKILCTKAENSRLAVQLDNCKLAADDFRSKYESELSLRQLVENDISGLRGILGELTLCKSDLEAHEESLKEDLLCLKNNHEKEVSVLHGQLGDRLNVELETAPTTDLSRVLDEMRCQYETVLANNHRDVEEWFAVQTEELNQQQLSSAEQLQGCQMEILELKRTATALEIELQAQQSLTESLECTVAETEAQYSTELAQVQGLIDNVEHQLAEIRCDLERQNQEYQVLLDTKARLEGEINTYRGLLEREDSRQVPRNYSQNPPESQRGPRRTILFSQALVKIKSP</sequence>
<dbReference type="RefSeq" id="XP_074198935.1">
    <property type="nucleotide sequence ID" value="XM_074342834.1"/>
</dbReference>
<reference evidence="2" key="1">
    <citation type="submission" date="2025-08" db="UniProtKB">
        <authorList>
            <consortium name="RefSeq"/>
        </authorList>
    </citation>
    <scope>IDENTIFICATION</scope>
    <source>
        <tissue evidence="2">Blood</tissue>
    </source>
</reference>
<organism evidence="1 2">
    <name type="scientific">Camelus bactrianus</name>
    <name type="common">Bactrian camel</name>
    <dbReference type="NCBI Taxonomy" id="9837"/>
    <lineage>
        <taxon>Eukaryota</taxon>
        <taxon>Metazoa</taxon>
        <taxon>Chordata</taxon>
        <taxon>Craniata</taxon>
        <taxon>Vertebrata</taxon>
        <taxon>Euteleostomi</taxon>
        <taxon>Mammalia</taxon>
        <taxon>Eutheria</taxon>
        <taxon>Laurasiatheria</taxon>
        <taxon>Artiodactyla</taxon>
        <taxon>Tylopoda</taxon>
        <taxon>Camelidae</taxon>
        <taxon>Camelus</taxon>
    </lineage>
</organism>